<dbReference type="AlphaFoldDB" id="A0A0F7C1W9"/>
<sequence length="103" mass="11815">MKYWRNQMSDKKAYVNVELLKPLQLIPTNITCIQCEANASYIQCAIPNRESKAIQIIARSTYCKNHVGSIATKRDIPIASTDEELQNLRVNGDFDELWKKLLS</sequence>
<evidence type="ECO:0000313" key="1">
    <source>
        <dbReference type="EMBL" id="AKF96408.1"/>
    </source>
</evidence>
<geneLocation type="plasmid" evidence="1">
    <name>unnamed2</name>
</geneLocation>
<keyword evidence="1" id="KW-0614">Plasmid</keyword>
<gene>
    <name evidence="1" type="ORF">EX87_21100</name>
</gene>
<name>A0A0F7C1W9_BRELA</name>
<protein>
    <submittedName>
        <fullName evidence="1">Uncharacterized protein</fullName>
    </submittedName>
</protein>
<reference evidence="1" key="1">
    <citation type="submission" date="2015-03" db="EMBL/GenBank/DDBJ databases">
        <title>MIGS Cultured Bacterial/Archaeal sample from Brevibacillus laterosporus.</title>
        <authorList>
            <person name="Zeng D."/>
            <person name="Zhu L."/>
            <person name="Dong G."/>
            <person name="Ye W."/>
            <person name="Ren D."/>
            <person name="Wu L."/>
            <person name="Xu J."/>
            <person name="Li G."/>
            <person name="Guo L."/>
        </authorList>
    </citation>
    <scope>NUCLEOTIDE SEQUENCE</scope>
    <source>
        <strain evidence="1">B9</strain>
        <plasmid evidence="1">unnamed2</plasmid>
    </source>
</reference>
<proteinExistence type="predicted"/>
<organism evidence="1">
    <name type="scientific">Brevibacillus laterosporus</name>
    <name type="common">Bacillus laterosporus</name>
    <dbReference type="NCBI Taxonomy" id="1465"/>
    <lineage>
        <taxon>Bacteria</taxon>
        <taxon>Bacillati</taxon>
        <taxon>Bacillota</taxon>
        <taxon>Bacilli</taxon>
        <taxon>Bacillales</taxon>
        <taxon>Paenibacillaceae</taxon>
        <taxon>Brevibacillus</taxon>
    </lineage>
</organism>
<dbReference type="EMBL" id="CP011076">
    <property type="protein sequence ID" value="AKF96408.1"/>
    <property type="molecule type" value="Genomic_DNA"/>
</dbReference>
<accession>A0A0F7C1W9</accession>